<proteinExistence type="predicted"/>
<evidence type="ECO:0000259" key="4">
    <source>
        <dbReference type="Pfam" id="PF20147"/>
    </source>
</evidence>
<sequence length="282" mass="31997">MVEMTLYCVVVGERKSFAVKISVDETVGILKKMIKGKIQHDGRADDLELYSIEGLIQNKDDQFVYNGTTIDMANCTLKFFGGKSKMGTRSLVSECLKDVNAPWKIHVLVDRPDEDSSKTYYQQRGRLIHDNCKDYCDSILNKVEEYYSMTNPLPFICVEGSSGVGKSQLAFALHSKRLYFYLLATPVGLEAQILYQNFASISGEFDEFVKLDDPTRKSEADILNTRSLFYEQGELWTYGFIRALLKYCSSENLVNGSMIHFANKTSLHVTKCTLEDVRETIA</sequence>
<evidence type="ECO:0000256" key="3">
    <source>
        <dbReference type="ARBA" id="ARBA00022525"/>
    </source>
</evidence>
<feature type="domain" description="Crinkler effector protein N-terminal" evidence="4">
    <location>
        <begin position="4"/>
        <end position="109"/>
    </location>
</feature>
<organism evidence="5">
    <name type="scientific">Aphanomyces stellatus</name>
    <dbReference type="NCBI Taxonomy" id="120398"/>
    <lineage>
        <taxon>Eukaryota</taxon>
        <taxon>Sar</taxon>
        <taxon>Stramenopiles</taxon>
        <taxon>Oomycota</taxon>
        <taxon>Saprolegniomycetes</taxon>
        <taxon>Saprolegniales</taxon>
        <taxon>Verrucalvaceae</taxon>
        <taxon>Aphanomyces</taxon>
    </lineage>
</organism>
<gene>
    <name evidence="5" type="ORF">As57867_022079</name>
</gene>
<protein>
    <recommendedName>
        <fullName evidence="4">Crinkler effector protein N-terminal domain-containing protein</fullName>
    </recommendedName>
</protein>
<dbReference type="OrthoDB" id="165609at2759"/>
<dbReference type="GO" id="GO:0043657">
    <property type="term" value="C:host cell"/>
    <property type="evidence" value="ECO:0007669"/>
    <property type="project" value="UniProtKB-SubCell"/>
</dbReference>
<dbReference type="InterPro" id="IPR045379">
    <property type="entry name" value="Crinkler_N"/>
</dbReference>
<evidence type="ECO:0000256" key="2">
    <source>
        <dbReference type="ARBA" id="ARBA00004613"/>
    </source>
</evidence>
<dbReference type="Pfam" id="PF20147">
    <property type="entry name" value="Crinkler"/>
    <property type="match status" value="1"/>
</dbReference>
<reference evidence="5" key="1">
    <citation type="submission" date="2019-06" db="EMBL/GenBank/DDBJ databases">
        <title>Genomics analysis of Aphanomyces spp. identifies a new class of oomycete effector associated with host adaptation.</title>
        <authorList>
            <person name="Gaulin E."/>
        </authorList>
    </citation>
    <scope>NUCLEOTIDE SEQUENCE</scope>
    <source>
        <strain evidence="5">CBS 578.67</strain>
    </source>
</reference>
<name>A0A6A4XSV4_9STRA</name>
<accession>A0A6A4XSV4</accession>
<dbReference type="GO" id="GO:0005576">
    <property type="term" value="C:extracellular region"/>
    <property type="evidence" value="ECO:0007669"/>
    <property type="project" value="UniProtKB-SubCell"/>
</dbReference>
<comment type="subcellular location">
    <subcellularLocation>
        <location evidence="1">Host cell</location>
    </subcellularLocation>
    <subcellularLocation>
        <location evidence="2">Secreted</location>
    </subcellularLocation>
</comment>
<comment type="caution">
    <text evidence="5">The sequence shown here is derived from an EMBL/GenBank/DDBJ whole genome shotgun (WGS) entry which is preliminary data.</text>
</comment>
<dbReference type="EMBL" id="VJMH01007018">
    <property type="protein sequence ID" value="KAF0686022.1"/>
    <property type="molecule type" value="Genomic_DNA"/>
</dbReference>
<keyword evidence="3" id="KW-0964">Secreted</keyword>
<evidence type="ECO:0000313" key="5">
    <source>
        <dbReference type="EMBL" id="KAF0686022.1"/>
    </source>
</evidence>
<dbReference type="AlphaFoldDB" id="A0A6A4XSV4"/>
<evidence type="ECO:0000256" key="1">
    <source>
        <dbReference type="ARBA" id="ARBA00004340"/>
    </source>
</evidence>
<feature type="non-terminal residue" evidence="5">
    <location>
        <position position="282"/>
    </location>
</feature>